<evidence type="ECO:0000313" key="4">
    <source>
        <dbReference type="Proteomes" id="UP000284205"/>
    </source>
</evidence>
<gene>
    <name evidence="3" type="ORF">DWY26_14500</name>
</gene>
<feature type="transmembrane region" description="Helical" evidence="1">
    <location>
        <begin position="121"/>
        <end position="141"/>
    </location>
</feature>
<feature type="transmembrane region" description="Helical" evidence="1">
    <location>
        <begin position="79"/>
        <end position="101"/>
    </location>
</feature>
<evidence type="ECO:0000256" key="1">
    <source>
        <dbReference type="SAM" id="Phobius"/>
    </source>
</evidence>
<dbReference type="EMBL" id="QRUO01000013">
    <property type="protein sequence ID" value="RGR69531.1"/>
    <property type="molecule type" value="Genomic_DNA"/>
</dbReference>
<proteinExistence type="predicted"/>
<dbReference type="PANTHER" id="PTHR34220:SF7">
    <property type="entry name" value="SENSOR HISTIDINE KINASE YPDA"/>
    <property type="match status" value="1"/>
</dbReference>
<protein>
    <submittedName>
        <fullName evidence="3">Histidine kinase</fullName>
    </submittedName>
</protein>
<keyword evidence="3" id="KW-0418">Kinase</keyword>
<organism evidence="3 4">
    <name type="scientific">Bacteroides caccae</name>
    <dbReference type="NCBI Taxonomy" id="47678"/>
    <lineage>
        <taxon>Bacteria</taxon>
        <taxon>Pseudomonadati</taxon>
        <taxon>Bacteroidota</taxon>
        <taxon>Bacteroidia</taxon>
        <taxon>Bacteroidales</taxon>
        <taxon>Bacteroidaceae</taxon>
        <taxon>Bacteroides</taxon>
    </lineage>
</organism>
<dbReference type="PANTHER" id="PTHR34220">
    <property type="entry name" value="SENSOR HISTIDINE KINASE YPDA"/>
    <property type="match status" value="1"/>
</dbReference>
<dbReference type="RefSeq" id="WP_118404292.1">
    <property type="nucleotide sequence ID" value="NZ_JAQCWB010000011.1"/>
</dbReference>
<dbReference type="Proteomes" id="UP000284205">
    <property type="component" value="Unassembled WGS sequence"/>
</dbReference>
<keyword evidence="1" id="KW-1133">Transmembrane helix</keyword>
<dbReference type="Pfam" id="PF06580">
    <property type="entry name" value="His_kinase"/>
    <property type="match status" value="1"/>
</dbReference>
<dbReference type="GO" id="GO:0016020">
    <property type="term" value="C:membrane"/>
    <property type="evidence" value="ECO:0007669"/>
    <property type="project" value="InterPro"/>
</dbReference>
<feature type="transmembrane region" description="Helical" evidence="1">
    <location>
        <begin position="47"/>
        <end position="67"/>
    </location>
</feature>
<sequence length="351" mass="40257">MNATKTILDWKNVVWLSLVSYALYTTLWLVIDDEIWHAPGQFSVTEMAVDFCMCVLFVGFSLLYSRTILRILPMRNRPYVRLLLMVCILFLLNNAMAYAMTVLCDAIWGDGSDELFRMQGIYTYGMVATFVSCIYSNAFYLETYMHTENEKRRLEIALLKEQEVALQSQLDALKSQIDTHFMFNNFSILAELIEEDRVLAGKFLANLSKVYRYIIQNMKRHKVPVGEEIAFLDAYLYLIEMRYGKAVVVHIENDVRIADGSIPPACLQLLVENAIKHNRHSAEEPLHIDIRREGNHISVCNPVAPLFSAAEPSTGIGQKNIAERYALLSDRQMIVSFTRDTYAVKLPILEN</sequence>
<keyword evidence="3" id="KW-0808">Transferase</keyword>
<keyword evidence="1" id="KW-0812">Transmembrane</keyword>
<reference evidence="3 4" key="1">
    <citation type="submission" date="2018-08" db="EMBL/GenBank/DDBJ databases">
        <title>A genome reference for cultivated species of the human gut microbiota.</title>
        <authorList>
            <person name="Zou Y."/>
            <person name="Xue W."/>
            <person name="Luo G."/>
        </authorList>
    </citation>
    <scope>NUCLEOTIDE SEQUENCE [LARGE SCALE GENOMIC DNA]</scope>
    <source>
        <strain evidence="3 4">AF24-29LB</strain>
    </source>
</reference>
<dbReference type="InterPro" id="IPR050640">
    <property type="entry name" value="Bact_2-comp_sensor_kinase"/>
</dbReference>
<comment type="caution">
    <text evidence="3">The sequence shown here is derived from an EMBL/GenBank/DDBJ whole genome shotgun (WGS) entry which is preliminary data.</text>
</comment>
<name>A0A412FN26_9BACE</name>
<dbReference type="InterPro" id="IPR010559">
    <property type="entry name" value="Sig_transdc_His_kin_internal"/>
</dbReference>
<accession>A0A412FN26</accession>
<feature type="domain" description="Signal transduction histidine kinase internal region" evidence="2">
    <location>
        <begin position="169"/>
        <end position="246"/>
    </location>
</feature>
<evidence type="ECO:0000313" key="3">
    <source>
        <dbReference type="EMBL" id="RGR69531.1"/>
    </source>
</evidence>
<keyword evidence="1" id="KW-0472">Membrane</keyword>
<dbReference type="AlphaFoldDB" id="A0A412FN26"/>
<evidence type="ECO:0000259" key="2">
    <source>
        <dbReference type="Pfam" id="PF06580"/>
    </source>
</evidence>
<feature type="transmembrane region" description="Helical" evidence="1">
    <location>
        <begin position="12"/>
        <end position="31"/>
    </location>
</feature>
<dbReference type="GO" id="GO:0000155">
    <property type="term" value="F:phosphorelay sensor kinase activity"/>
    <property type="evidence" value="ECO:0007669"/>
    <property type="project" value="InterPro"/>
</dbReference>